<proteinExistence type="predicted"/>
<dbReference type="STRING" id="76728.AQ490_23280"/>
<dbReference type="AlphaFoldDB" id="A0A0T6LSM6"/>
<reference evidence="3 4" key="1">
    <citation type="submission" date="2015-10" db="EMBL/GenBank/DDBJ databases">
        <title>Draft genome sequence of pyrrolomycin-producing Streptomyces vitaminophilus.</title>
        <authorList>
            <person name="Graham D.E."/>
            <person name="Mahan K.M."/>
            <person name="Klingeman D.M."/>
            <person name="Hettich R.L."/>
            <person name="Parry R.J."/>
        </authorList>
    </citation>
    <scope>NUCLEOTIDE SEQUENCE [LARGE SCALE GENOMIC DNA]</scope>
    <source>
        <strain evidence="3 4">ATCC 31673</strain>
    </source>
</reference>
<feature type="region of interest" description="Disordered" evidence="1">
    <location>
        <begin position="168"/>
        <end position="188"/>
    </location>
</feature>
<dbReference type="OrthoDB" id="4249485at2"/>
<dbReference type="EMBL" id="LLZU01000018">
    <property type="protein sequence ID" value="KRV48796.1"/>
    <property type="molecule type" value="Genomic_DNA"/>
</dbReference>
<keyword evidence="4" id="KW-1185">Reference proteome</keyword>
<evidence type="ECO:0000259" key="2">
    <source>
        <dbReference type="PROSITE" id="PS51674"/>
    </source>
</evidence>
<accession>A0A0T6LSM6</accession>
<gene>
    <name evidence="3" type="ORF">AQ490_23280</name>
</gene>
<protein>
    <recommendedName>
        <fullName evidence="2">4Fe-4S Wbl-type domain-containing protein</fullName>
    </recommendedName>
</protein>
<feature type="domain" description="4Fe-4S Wbl-type" evidence="2">
    <location>
        <begin position="24"/>
        <end position="80"/>
    </location>
</feature>
<dbReference type="RefSeq" id="WP_058032865.1">
    <property type="nucleotide sequence ID" value="NZ_LLZU01000018.1"/>
</dbReference>
<evidence type="ECO:0000256" key="1">
    <source>
        <dbReference type="SAM" id="MobiDB-lite"/>
    </source>
</evidence>
<sequence length="188" mass="20624">MPTPIPLPAWPRLPFLDGLEAPTPCAGRWELFDTATPEHQDEAARLCARCPVRDACAAHAGSTREPAGIWAGLTPRDRRVPDLDDDAHPRAECGTEGAWRQHVRRREQCQPCQAAHEHRLAADRRARLDAIHASPAGGSGWGVHLHRLLGERACRRCRDAQNAMVSRARRRAKATGEQEPAPALGLAS</sequence>
<name>A0A0T6LSM6_WENVI</name>
<evidence type="ECO:0000313" key="4">
    <source>
        <dbReference type="Proteomes" id="UP000050867"/>
    </source>
</evidence>
<comment type="caution">
    <text evidence="3">The sequence shown here is derived from an EMBL/GenBank/DDBJ whole genome shotgun (WGS) entry which is preliminary data.</text>
</comment>
<dbReference type="InterPro" id="IPR034768">
    <property type="entry name" value="4FE4S_WBL"/>
</dbReference>
<dbReference type="PROSITE" id="PS51674">
    <property type="entry name" value="4FE4S_WBL"/>
    <property type="match status" value="1"/>
</dbReference>
<dbReference type="Proteomes" id="UP000050867">
    <property type="component" value="Unassembled WGS sequence"/>
</dbReference>
<evidence type="ECO:0000313" key="3">
    <source>
        <dbReference type="EMBL" id="KRV48796.1"/>
    </source>
</evidence>
<dbReference type="Pfam" id="PF02467">
    <property type="entry name" value="Whib"/>
    <property type="match status" value="1"/>
</dbReference>
<organism evidence="3 4">
    <name type="scientific">Wenjunlia vitaminophila</name>
    <name type="common">Streptomyces vitaminophilus</name>
    <dbReference type="NCBI Taxonomy" id="76728"/>
    <lineage>
        <taxon>Bacteria</taxon>
        <taxon>Bacillati</taxon>
        <taxon>Actinomycetota</taxon>
        <taxon>Actinomycetes</taxon>
        <taxon>Kitasatosporales</taxon>
        <taxon>Streptomycetaceae</taxon>
        <taxon>Wenjunlia</taxon>
    </lineage>
</organism>